<evidence type="ECO:0000259" key="3">
    <source>
        <dbReference type="PROSITE" id="PS50048"/>
    </source>
</evidence>
<dbReference type="InterPro" id="IPR001138">
    <property type="entry name" value="Zn2Cys6_DnaBD"/>
</dbReference>
<evidence type="ECO:0000256" key="2">
    <source>
        <dbReference type="ARBA" id="ARBA00023242"/>
    </source>
</evidence>
<evidence type="ECO:0000313" key="4">
    <source>
        <dbReference type="EMBL" id="KAL2284353.1"/>
    </source>
</evidence>
<dbReference type="PANTHER" id="PTHR46910">
    <property type="entry name" value="TRANSCRIPTION FACTOR PDR1"/>
    <property type="match status" value="1"/>
</dbReference>
<name>A0ABR4EPJ6_9PEZI</name>
<dbReference type="InterPro" id="IPR050987">
    <property type="entry name" value="AtrR-like"/>
</dbReference>
<dbReference type="InterPro" id="IPR036864">
    <property type="entry name" value="Zn2-C6_fun-type_DNA-bd_sf"/>
</dbReference>
<organism evidence="4 5">
    <name type="scientific">Diaporthe vaccinii</name>
    <dbReference type="NCBI Taxonomy" id="105482"/>
    <lineage>
        <taxon>Eukaryota</taxon>
        <taxon>Fungi</taxon>
        <taxon>Dikarya</taxon>
        <taxon>Ascomycota</taxon>
        <taxon>Pezizomycotina</taxon>
        <taxon>Sordariomycetes</taxon>
        <taxon>Sordariomycetidae</taxon>
        <taxon>Diaporthales</taxon>
        <taxon>Diaporthaceae</taxon>
        <taxon>Diaporthe</taxon>
        <taxon>Diaporthe eres species complex</taxon>
    </lineage>
</organism>
<reference evidence="4 5" key="1">
    <citation type="submission" date="2024-03" db="EMBL/GenBank/DDBJ databases">
        <title>A high-quality draft genome sequence of Diaporthe vaccinii, a causative agent of upright dieback and viscid rot disease in cranberry plants.</title>
        <authorList>
            <person name="Sarrasin M."/>
            <person name="Lang B.F."/>
            <person name="Burger G."/>
        </authorList>
    </citation>
    <scope>NUCLEOTIDE SEQUENCE [LARGE SCALE GENOMIC DNA]</scope>
    <source>
        <strain evidence="4 5">IS7</strain>
    </source>
</reference>
<gene>
    <name evidence="4" type="ORF">FJTKL_09053</name>
</gene>
<evidence type="ECO:0000256" key="1">
    <source>
        <dbReference type="ARBA" id="ARBA00022723"/>
    </source>
</evidence>
<evidence type="ECO:0000313" key="5">
    <source>
        <dbReference type="Proteomes" id="UP001600888"/>
    </source>
</evidence>
<dbReference type="PROSITE" id="PS50048">
    <property type="entry name" value="ZN2_CY6_FUNGAL_2"/>
    <property type="match status" value="1"/>
</dbReference>
<sequence length="631" mass="70967">MEDDTVQAAIASVDQPVIVKACDMCRKKKTRCEPTAKGCAQCTKSRTQCHFTPISTKRTGRRPAGFKHINNLEERLKKLEGLLQHTLKEKGLPKAGPSQYGHSSFGIMLDSEPNDRTYDRPHLPAPVLVEATDDQLRQQSTFVGNSFVENDLDLLQFTSHNKASGNDVLTHELLNIPGQPWLSWKGSMALGPFFLPSLHELPTKQVALELVEDAFKSFNRFFPLFDEQEFLHQFHHQYTESSPSNPAWWACINVVLSLAHRFRAMRTLQTAYENTQSCGYIHNALAVVSELSILRQSLPAIQALVGMAIVLQGSPNPQVSSVLTAAAVRLAQAMGLHRRTQDQVLPARLVEQRKRVFWAAYFLDKDISLRLGQPFAQDDDDMDAELPTESPADIPLICLGDGLRKINFFNARIGLAVIQGQVYKRLYSVQAARQSDAQKTAVAYELSSVLSYWRSSVPIDFEDETEVPLQTPLPVEFIHMLILRFTYVNCLVMIDRHLPPSDSTSGHTPDTALAGSFMFTERLCVVESRKAIRLIQVTPPGDYACVWILLHPFFAAVEVLLYNVIRHPESPQAASDLHIVEPFLHLLEILAGEKRQCSRSEEAERMHRLCNELNGRARKAVERSSMRLILV</sequence>
<dbReference type="SUPFAM" id="SSF57701">
    <property type="entry name" value="Zn2/Cys6 DNA-binding domain"/>
    <property type="match status" value="1"/>
</dbReference>
<dbReference type="SMART" id="SM00066">
    <property type="entry name" value="GAL4"/>
    <property type="match status" value="1"/>
</dbReference>
<accession>A0ABR4EPJ6</accession>
<protein>
    <recommendedName>
        <fullName evidence="3">Zn(2)-C6 fungal-type domain-containing protein</fullName>
    </recommendedName>
</protein>
<dbReference type="Pfam" id="PF04082">
    <property type="entry name" value="Fungal_trans"/>
    <property type="match status" value="1"/>
</dbReference>
<dbReference type="SMART" id="SM00906">
    <property type="entry name" value="Fungal_trans"/>
    <property type="match status" value="1"/>
</dbReference>
<dbReference type="PROSITE" id="PS00463">
    <property type="entry name" value="ZN2_CY6_FUNGAL_1"/>
    <property type="match status" value="1"/>
</dbReference>
<dbReference type="CDD" id="cd12148">
    <property type="entry name" value="fungal_TF_MHR"/>
    <property type="match status" value="1"/>
</dbReference>
<keyword evidence="2" id="KW-0539">Nucleus</keyword>
<dbReference type="Proteomes" id="UP001600888">
    <property type="component" value="Unassembled WGS sequence"/>
</dbReference>
<dbReference type="Pfam" id="PF00172">
    <property type="entry name" value="Zn_clus"/>
    <property type="match status" value="1"/>
</dbReference>
<feature type="domain" description="Zn(2)-C6 fungal-type" evidence="3">
    <location>
        <begin position="21"/>
        <end position="51"/>
    </location>
</feature>
<dbReference type="InterPro" id="IPR007219">
    <property type="entry name" value="XnlR_reg_dom"/>
</dbReference>
<keyword evidence="5" id="KW-1185">Reference proteome</keyword>
<keyword evidence="1" id="KW-0479">Metal-binding</keyword>
<dbReference type="Gene3D" id="4.10.240.10">
    <property type="entry name" value="Zn(2)-C6 fungal-type DNA-binding domain"/>
    <property type="match status" value="1"/>
</dbReference>
<proteinExistence type="predicted"/>
<dbReference type="PANTHER" id="PTHR46910:SF25">
    <property type="entry name" value="ABC-TRANSPORTER-REGULATING TRANSCRIPTION FACTOR"/>
    <property type="match status" value="1"/>
</dbReference>
<dbReference type="CDD" id="cd00067">
    <property type="entry name" value="GAL4"/>
    <property type="match status" value="1"/>
</dbReference>
<dbReference type="EMBL" id="JBAWTH010000037">
    <property type="protein sequence ID" value="KAL2284353.1"/>
    <property type="molecule type" value="Genomic_DNA"/>
</dbReference>
<comment type="caution">
    <text evidence="4">The sequence shown here is derived from an EMBL/GenBank/DDBJ whole genome shotgun (WGS) entry which is preliminary data.</text>
</comment>